<keyword evidence="9" id="KW-1185">Reference proteome</keyword>
<keyword evidence="4 6" id="KW-1133">Transmembrane helix</keyword>
<dbReference type="EMBL" id="JACHXV010000016">
    <property type="protein sequence ID" value="MBB3175057.1"/>
    <property type="molecule type" value="Genomic_DNA"/>
</dbReference>
<dbReference type="Proteomes" id="UP000557688">
    <property type="component" value="Unassembled WGS sequence"/>
</dbReference>
<name>A0A839UYU7_9PROT</name>
<feature type="transmembrane region" description="Helical" evidence="6">
    <location>
        <begin position="429"/>
        <end position="445"/>
    </location>
</feature>
<dbReference type="PANTHER" id="PTHR43495">
    <property type="entry name" value="GABA PERMEASE"/>
    <property type="match status" value="1"/>
</dbReference>
<gene>
    <name evidence="8" type="ORF">FHR90_002904</name>
</gene>
<evidence type="ECO:0000256" key="1">
    <source>
        <dbReference type="ARBA" id="ARBA00004141"/>
    </source>
</evidence>
<feature type="transmembrane region" description="Helical" evidence="6">
    <location>
        <begin position="283"/>
        <end position="303"/>
    </location>
</feature>
<reference evidence="8 9" key="1">
    <citation type="submission" date="2020-08" db="EMBL/GenBank/DDBJ databases">
        <title>Genomic Encyclopedia of Type Strains, Phase III (KMG-III): the genomes of soil and plant-associated and newly described type strains.</title>
        <authorList>
            <person name="Whitman W."/>
        </authorList>
    </citation>
    <scope>NUCLEOTIDE SEQUENCE [LARGE SCALE GENOMIC DNA]</scope>
    <source>
        <strain evidence="8 9">CECT 8088</strain>
    </source>
</reference>
<feature type="domain" description="Amino acid permease/ SLC12A" evidence="7">
    <location>
        <begin position="27"/>
        <end position="428"/>
    </location>
</feature>
<keyword evidence="2" id="KW-0813">Transport</keyword>
<keyword evidence="5 6" id="KW-0472">Membrane</keyword>
<organism evidence="8 9">
    <name type="scientific">Endobacter medicaginis</name>
    <dbReference type="NCBI Taxonomy" id="1181271"/>
    <lineage>
        <taxon>Bacteria</taxon>
        <taxon>Pseudomonadati</taxon>
        <taxon>Pseudomonadota</taxon>
        <taxon>Alphaproteobacteria</taxon>
        <taxon>Acetobacterales</taxon>
        <taxon>Acetobacteraceae</taxon>
        <taxon>Endobacter</taxon>
    </lineage>
</organism>
<dbReference type="GO" id="GO:0016020">
    <property type="term" value="C:membrane"/>
    <property type="evidence" value="ECO:0007669"/>
    <property type="project" value="UniProtKB-SubCell"/>
</dbReference>
<feature type="transmembrane region" description="Helical" evidence="6">
    <location>
        <begin position="53"/>
        <end position="73"/>
    </location>
</feature>
<dbReference type="PIRSF" id="PIRSF006060">
    <property type="entry name" value="AA_transporter"/>
    <property type="match status" value="1"/>
</dbReference>
<feature type="transmembrane region" description="Helical" evidence="6">
    <location>
        <begin position="401"/>
        <end position="423"/>
    </location>
</feature>
<evidence type="ECO:0000256" key="5">
    <source>
        <dbReference type="ARBA" id="ARBA00023136"/>
    </source>
</evidence>
<dbReference type="PANTHER" id="PTHR43495:SF5">
    <property type="entry name" value="GAMMA-AMINOBUTYRIC ACID PERMEASE"/>
    <property type="match status" value="1"/>
</dbReference>
<proteinExistence type="predicted"/>
<sequence>MMQTDPTPPSAAPASRLRHTLTPSLVGLIAIGGVIGAGLFIGSAASLRAAGPMVLPLYVLAGLLMMAQMRMLAEMAIADPQAGSFIGQTRAALGLRAGFVAGWAYVLFWGATAGSEIIAAGPLFAQLTGAPDWYGAVGVLVLTGANNLVSARAYARTEATLSLVKLAAIAGFVLIGLVAAATGAPGGPRAGRLAAEGWAPEGWFAALAILPILIQTLTGFEIATVAAVESIDPVRAVRAASRSLVLRVGLFHVVGLAMVLAIVPRTQIVVGQSPFATALARLHIGAAAQILTAVVLVAVASCLNSALYAASRVLFELAGTADAPAAFGRLDRSGVPVGAVACAVGLAVAVALLGLVSPQAGYVIALSLAATLIIVTYILAGLAQIRRRTSGGRVVPGMAMWGFPLLSWLTIAAFAAVLLSLLATASGRLDLGLGALALLVLWRLSGRHRTT</sequence>
<dbReference type="InterPro" id="IPR004841">
    <property type="entry name" value="AA-permease/SLC12A_dom"/>
</dbReference>
<dbReference type="AlphaFoldDB" id="A0A839UYU7"/>
<protein>
    <submittedName>
        <fullName evidence="8">AAT family amino acid transporter/GABA permease</fullName>
    </submittedName>
</protein>
<comment type="subcellular location">
    <subcellularLocation>
        <location evidence="1">Membrane</location>
        <topology evidence="1">Multi-pass membrane protein</topology>
    </subcellularLocation>
</comment>
<evidence type="ECO:0000256" key="6">
    <source>
        <dbReference type="SAM" id="Phobius"/>
    </source>
</evidence>
<comment type="caution">
    <text evidence="8">The sequence shown here is derived from an EMBL/GenBank/DDBJ whole genome shotgun (WGS) entry which is preliminary data.</text>
</comment>
<feature type="transmembrane region" description="Helical" evidence="6">
    <location>
        <begin position="163"/>
        <end position="183"/>
    </location>
</feature>
<feature type="transmembrane region" description="Helical" evidence="6">
    <location>
        <begin position="337"/>
        <end position="356"/>
    </location>
</feature>
<dbReference type="GO" id="GO:0055085">
    <property type="term" value="P:transmembrane transport"/>
    <property type="evidence" value="ECO:0007669"/>
    <property type="project" value="InterPro"/>
</dbReference>
<feature type="transmembrane region" description="Helical" evidence="6">
    <location>
        <begin position="133"/>
        <end position="151"/>
    </location>
</feature>
<feature type="transmembrane region" description="Helical" evidence="6">
    <location>
        <begin position="25"/>
        <end position="47"/>
    </location>
</feature>
<keyword evidence="3 6" id="KW-0812">Transmembrane</keyword>
<dbReference type="RefSeq" id="WP_183275451.1">
    <property type="nucleotide sequence ID" value="NZ_JACHXV010000016.1"/>
</dbReference>
<evidence type="ECO:0000259" key="7">
    <source>
        <dbReference type="Pfam" id="PF00324"/>
    </source>
</evidence>
<evidence type="ECO:0000313" key="9">
    <source>
        <dbReference type="Proteomes" id="UP000557688"/>
    </source>
</evidence>
<feature type="transmembrane region" description="Helical" evidence="6">
    <location>
        <begin position="93"/>
        <end position="113"/>
    </location>
</feature>
<feature type="transmembrane region" description="Helical" evidence="6">
    <location>
        <begin position="362"/>
        <end position="380"/>
    </location>
</feature>
<evidence type="ECO:0000256" key="4">
    <source>
        <dbReference type="ARBA" id="ARBA00022989"/>
    </source>
</evidence>
<dbReference type="Gene3D" id="1.20.1740.10">
    <property type="entry name" value="Amino acid/polyamine transporter I"/>
    <property type="match status" value="1"/>
</dbReference>
<feature type="transmembrane region" description="Helical" evidence="6">
    <location>
        <begin position="203"/>
        <end position="223"/>
    </location>
</feature>
<evidence type="ECO:0000313" key="8">
    <source>
        <dbReference type="EMBL" id="MBB3175057.1"/>
    </source>
</evidence>
<accession>A0A839UYU7</accession>
<dbReference type="Pfam" id="PF00324">
    <property type="entry name" value="AA_permease"/>
    <property type="match status" value="1"/>
</dbReference>
<evidence type="ECO:0000256" key="3">
    <source>
        <dbReference type="ARBA" id="ARBA00022692"/>
    </source>
</evidence>
<feature type="transmembrane region" description="Helical" evidence="6">
    <location>
        <begin position="244"/>
        <end position="263"/>
    </location>
</feature>
<evidence type="ECO:0000256" key="2">
    <source>
        <dbReference type="ARBA" id="ARBA00022448"/>
    </source>
</evidence>